<dbReference type="InterPro" id="IPR000719">
    <property type="entry name" value="Prot_kinase_dom"/>
</dbReference>
<dbReference type="SUPFAM" id="SSF56112">
    <property type="entry name" value="Protein kinase-like (PK-like)"/>
    <property type="match status" value="1"/>
</dbReference>
<dbReference type="OMA" id="HENTTRL"/>
<comment type="similarity">
    <text evidence="1">Belongs to the protein kinase superfamily. STE Ser/Thr protein kinase family. STE20 subfamily.</text>
</comment>
<dbReference type="GO" id="GO:0005524">
    <property type="term" value="F:ATP binding"/>
    <property type="evidence" value="ECO:0007669"/>
    <property type="project" value="UniProtKB-KW"/>
</dbReference>
<proteinExistence type="inferred from homology"/>
<reference evidence="7" key="1">
    <citation type="journal article" date="2016" name="Genome Announc.">
        <title>Draft genome sequences of fungus Aspergillus calidoustus.</title>
        <authorList>
            <person name="Horn F."/>
            <person name="Linde J."/>
            <person name="Mattern D.J."/>
            <person name="Walther G."/>
            <person name="Guthke R."/>
            <person name="Scherlach K."/>
            <person name="Martin K."/>
            <person name="Brakhage A.A."/>
            <person name="Petzke L."/>
            <person name="Valiante V."/>
        </authorList>
    </citation>
    <scope>NUCLEOTIDE SEQUENCE [LARGE SCALE GENOMIC DNA]</scope>
    <source>
        <strain evidence="7">SF006504</strain>
    </source>
</reference>
<evidence type="ECO:0000313" key="6">
    <source>
        <dbReference type="EMBL" id="CEL09502.1"/>
    </source>
</evidence>
<feature type="domain" description="Protein kinase" evidence="5">
    <location>
        <begin position="89"/>
        <end position="326"/>
    </location>
</feature>
<evidence type="ECO:0000256" key="3">
    <source>
        <dbReference type="ARBA" id="ARBA00022840"/>
    </source>
</evidence>
<accession>A0A0U5GFG6</accession>
<evidence type="ECO:0000256" key="1">
    <source>
        <dbReference type="ARBA" id="ARBA00008874"/>
    </source>
</evidence>
<keyword evidence="2" id="KW-0547">Nucleotide-binding</keyword>
<dbReference type="PROSITE" id="PS50011">
    <property type="entry name" value="PROTEIN_KINASE_DOM"/>
    <property type="match status" value="1"/>
</dbReference>
<dbReference type="OrthoDB" id="4062651at2759"/>
<evidence type="ECO:0000256" key="2">
    <source>
        <dbReference type="ARBA" id="ARBA00022741"/>
    </source>
</evidence>
<dbReference type="SMART" id="SM00220">
    <property type="entry name" value="S_TKc"/>
    <property type="match status" value="1"/>
</dbReference>
<dbReference type="Gene3D" id="1.10.510.10">
    <property type="entry name" value="Transferase(Phosphotransferase) domain 1"/>
    <property type="match status" value="1"/>
</dbReference>
<keyword evidence="3" id="KW-0067">ATP-binding</keyword>
<evidence type="ECO:0000313" key="7">
    <source>
        <dbReference type="Proteomes" id="UP000054771"/>
    </source>
</evidence>
<dbReference type="STRING" id="454130.A0A0U5GFG6"/>
<dbReference type="GO" id="GO:0004672">
    <property type="term" value="F:protein kinase activity"/>
    <property type="evidence" value="ECO:0007669"/>
    <property type="project" value="InterPro"/>
</dbReference>
<feature type="compositionally biased region" description="Basic and acidic residues" evidence="4">
    <location>
        <begin position="62"/>
        <end position="72"/>
    </location>
</feature>
<evidence type="ECO:0000259" key="5">
    <source>
        <dbReference type="PROSITE" id="PS50011"/>
    </source>
</evidence>
<dbReference type="Pfam" id="PF00069">
    <property type="entry name" value="Pkinase"/>
    <property type="match status" value="1"/>
</dbReference>
<protein>
    <recommendedName>
        <fullName evidence="5">Protein kinase domain-containing protein</fullName>
    </recommendedName>
</protein>
<sequence>MGDRPLTIILPEALKAERPVPPAPTPVFAPKESQSQINHKLTKGQKQREKQDKSKNALLHRAQDVHQRRSQSEGHAAQSLGARIGSPWDTLKDLFTCDLAGPVSIAVHNKHPSKIIAVRAFNKEKAAIWLRVLQQTQHPNVIAAREIFKDHGTTYFIVDDLPLTLEHLVACDIFPSELQLASVLAQVLDGLSHLQEKGFEHQCLKCSNILLGQNGVIQIAALEHCVERQPNQSQTQTLRALADITMYLMQKYLKPDGVIGIDRTHWQSDPLEFLSATASVATIQDLREHPLITKHHWSAGTLIGLARLCLITTRTFITKPWFQNHS</sequence>
<feature type="region of interest" description="Disordered" evidence="4">
    <location>
        <begin position="1"/>
        <end position="54"/>
    </location>
</feature>
<dbReference type="Proteomes" id="UP000054771">
    <property type="component" value="Unassembled WGS sequence"/>
</dbReference>
<name>A0A0U5GFG6_ASPCI</name>
<dbReference type="PANTHER" id="PTHR45832:SF22">
    <property type="entry name" value="SERINE_THREONINE-PROTEIN KINASE SAMKA-RELATED"/>
    <property type="match status" value="1"/>
</dbReference>
<organism evidence="6 7">
    <name type="scientific">Aspergillus calidoustus</name>
    <dbReference type="NCBI Taxonomy" id="454130"/>
    <lineage>
        <taxon>Eukaryota</taxon>
        <taxon>Fungi</taxon>
        <taxon>Dikarya</taxon>
        <taxon>Ascomycota</taxon>
        <taxon>Pezizomycotina</taxon>
        <taxon>Eurotiomycetes</taxon>
        <taxon>Eurotiomycetidae</taxon>
        <taxon>Eurotiales</taxon>
        <taxon>Aspergillaceae</taxon>
        <taxon>Aspergillus</taxon>
        <taxon>Aspergillus subgen. Nidulantes</taxon>
    </lineage>
</organism>
<keyword evidence="7" id="KW-1185">Reference proteome</keyword>
<evidence type="ECO:0000256" key="4">
    <source>
        <dbReference type="SAM" id="MobiDB-lite"/>
    </source>
</evidence>
<feature type="region of interest" description="Disordered" evidence="4">
    <location>
        <begin position="62"/>
        <end position="81"/>
    </location>
</feature>
<dbReference type="PANTHER" id="PTHR45832">
    <property type="entry name" value="SERINE/THREONINE-PROTEIN KINASE SAMKA-RELATED-RELATED"/>
    <property type="match status" value="1"/>
</dbReference>
<dbReference type="AlphaFoldDB" id="A0A0U5GFG6"/>
<dbReference type="InterPro" id="IPR051931">
    <property type="entry name" value="PAK3-like"/>
</dbReference>
<gene>
    <name evidence="6" type="ORF">ASPCAL12637</name>
</gene>
<dbReference type="EMBL" id="CDMC01000014">
    <property type="protein sequence ID" value="CEL09502.1"/>
    <property type="molecule type" value="Genomic_DNA"/>
</dbReference>
<dbReference type="InterPro" id="IPR011009">
    <property type="entry name" value="Kinase-like_dom_sf"/>
</dbReference>